<name>A0A8D8Y3L6_9HEMI</name>
<accession>A0A8D8Y3L6</accession>
<dbReference type="Gene3D" id="3.40.30.10">
    <property type="entry name" value="Glutaredoxin"/>
    <property type="match status" value="1"/>
</dbReference>
<reference evidence="1" key="1">
    <citation type="submission" date="2021-05" db="EMBL/GenBank/DDBJ databases">
        <authorList>
            <person name="Alioto T."/>
            <person name="Alioto T."/>
            <person name="Gomez Garrido J."/>
        </authorList>
    </citation>
    <scope>NUCLEOTIDE SEQUENCE</scope>
</reference>
<dbReference type="AlphaFoldDB" id="A0A8D8Y3L6"/>
<evidence type="ECO:0000313" key="1">
    <source>
        <dbReference type="EMBL" id="CAG6719548.1"/>
    </source>
</evidence>
<protein>
    <submittedName>
        <fullName evidence="1">Uncharacterized protein</fullName>
    </submittedName>
</protein>
<sequence length="112" mass="12895">MSKSHLYLRTGFPRAPLANGLGRYMCQVKRMTVKFCKSHGSSRGVSKWRKVSHVISQFQPGRNHKVAKSDENKSRSSHYGIQEVVAHGQSFHSRCLESICQSRYKLEHYIFP</sequence>
<organism evidence="1">
    <name type="scientific">Cacopsylla melanoneura</name>
    <dbReference type="NCBI Taxonomy" id="428564"/>
    <lineage>
        <taxon>Eukaryota</taxon>
        <taxon>Metazoa</taxon>
        <taxon>Ecdysozoa</taxon>
        <taxon>Arthropoda</taxon>
        <taxon>Hexapoda</taxon>
        <taxon>Insecta</taxon>
        <taxon>Pterygota</taxon>
        <taxon>Neoptera</taxon>
        <taxon>Paraneoptera</taxon>
        <taxon>Hemiptera</taxon>
        <taxon>Sternorrhyncha</taxon>
        <taxon>Psylloidea</taxon>
        <taxon>Psyllidae</taxon>
        <taxon>Psyllinae</taxon>
        <taxon>Cacopsylla</taxon>
    </lineage>
</organism>
<dbReference type="EMBL" id="HBUF01359008">
    <property type="protein sequence ID" value="CAG6719548.1"/>
    <property type="molecule type" value="Transcribed_RNA"/>
</dbReference>
<proteinExistence type="predicted"/>